<evidence type="ECO:0000313" key="3">
    <source>
        <dbReference type="EMBL" id="MDJ1178874.1"/>
    </source>
</evidence>
<keyword evidence="4" id="KW-1185">Reference proteome</keyword>
<reference evidence="3 4" key="1">
    <citation type="submission" date="2023-01" db="EMBL/GenBank/DDBJ databases">
        <title>Novel diversity within Roseofilum (Cyanobacteria; Desertifilaceae) from marine benthic mats with descriptions of four novel species.</title>
        <authorList>
            <person name="Wang Y."/>
            <person name="Berthold D.E."/>
            <person name="Hu J."/>
            <person name="Lefler F.W."/>
            <person name="Laughinghouse H.D. IV."/>
        </authorList>
    </citation>
    <scope>NUCLEOTIDE SEQUENCE [LARGE SCALE GENOMIC DNA]</scope>
    <source>
        <strain evidence="3 4">BLCC-M91</strain>
    </source>
</reference>
<evidence type="ECO:0000313" key="4">
    <source>
        <dbReference type="Proteomes" id="UP001231370"/>
    </source>
</evidence>
<feature type="transmembrane region" description="Helical" evidence="1">
    <location>
        <begin position="37"/>
        <end position="59"/>
    </location>
</feature>
<gene>
    <name evidence="3" type="ORF">PJF56_08370</name>
</gene>
<dbReference type="Proteomes" id="UP001231370">
    <property type="component" value="Unassembled WGS sequence"/>
</dbReference>
<organism evidence="3 4">
    <name type="scientific">Roseofilum halophilum BLCC-M91</name>
    <dbReference type="NCBI Taxonomy" id="3022259"/>
    <lineage>
        <taxon>Bacteria</taxon>
        <taxon>Bacillati</taxon>
        <taxon>Cyanobacteriota</taxon>
        <taxon>Cyanophyceae</taxon>
        <taxon>Desertifilales</taxon>
        <taxon>Desertifilaceae</taxon>
        <taxon>Roseofilum</taxon>
        <taxon>Roseofilum halophilum</taxon>
    </lineage>
</organism>
<proteinExistence type="predicted"/>
<evidence type="ECO:0000259" key="2">
    <source>
        <dbReference type="SMART" id="SM00235"/>
    </source>
</evidence>
<keyword evidence="1" id="KW-1133">Transmembrane helix</keyword>
<dbReference type="SMART" id="SM00235">
    <property type="entry name" value="ZnMc"/>
    <property type="match status" value="1"/>
</dbReference>
<comment type="caution">
    <text evidence="3">The sequence shown here is derived from an EMBL/GenBank/DDBJ whole genome shotgun (WGS) entry which is preliminary data.</text>
</comment>
<dbReference type="EMBL" id="JAQPOK010000068">
    <property type="protein sequence ID" value="MDJ1178874.1"/>
    <property type="molecule type" value="Genomic_DNA"/>
</dbReference>
<name>A0ABT7BI65_9CYAN</name>
<protein>
    <submittedName>
        <fullName evidence="3">Peptidase</fullName>
    </submittedName>
</protein>
<keyword evidence="1" id="KW-0472">Membrane</keyword>
<keyword evidence="1" id="KW-0812">Transmembrane</keyword>
<dbReference type="RefSeq" id="WP_283762186.1">
    <property type="nucleotide sequence ID" value="NZ_JAQPOK010000068.1"/>
</dbReference>
<feature type="domain" description="Peptidase metallopeptidase" evidence="2">
    <location>
        <begin position="99"/>
        <end position="259"/>
    </location>
</feature>
<dbReference type="Gene3D" id="3.40.390.10">
    <property type="entry name" value="Collagenase (Catalytic Domain)"/>
    <property type="match status" value="1"/>
</dbReference>
<dbReference type="InterPro" id="IPR006026">
    <property type="entry name" value="Peptidase_Metallo"/>
</dbReference>
<dbReference type="InterPro" id="IPR024079">
    <property type="entry name" value="MetalloPept_cat_dom_sf"/>
</dbReference>
<dbReference type="CDD" id="cd04279">
    <property type="entry name" value="ZnMc_MMP_like_1"/>
    <property type="match status" value="1"/>
</dbReference>
<sequence length="315" mass="36089">MAFWLWRARGLKPPHQGLWLRAALGAKRFRIPRLRSLATAYAIATIMLAVFSCAVAVALPPGIRFPQAQVHPLPPSLEKWHDREDSGNYFEAIKRLDVGYLIWSEFPVQVYLDFDSPDRPWVEAVTQAIEQWQAYFPLEISDRPNLAHITIHRQRPPLKLGPDGELGRVRSATTEYQLYLGSRGHLPDRQYLLHHCHIFLTPDQTPEYTLATARHELGHAIGIWGHSPEPTDALYFAQVRHPPPISPRDLNTLKRIYQQPTHLGWPMQPEHSRLWNTLPTLPTLPPLPGLPQLPQLPKLPKLPELPKLPKLPELF</sequence>
<evidence type="ECO:0000256" key="1">
    <source>
        <dbReference type="SAM" id="Phobius"/>
    </source>
</evidence>
<dbReference type="SUPFAM" id="SSF55486">
    <property type="entry name" value="Metalloproteases ('zincins'), catalytic domain"/>
    <property type="match status" value="1"/>
</dbReference>
<accession>A0ABT7BI65</accession>